<reference evidence="1 2" key="1">
    <citation type="submission" date="2021-06" db="EMBL/GenBank/DDBJ databases">
        <title>Caerostris darwini draft genome.</title>
        <authorList>
            <person name="Kono N."/>
            <person name="Arakawa K."/>
        </authorList>
    </citation>
    <scope>NUCLEOTIDE SEQUENCE [LARGE SCALE GENOMIC DNA]</scope>
</reference>
<protein>
    <submittedName>
        <fullName evidence="1">Uncharacterized protein</fullName>
    </submittedName>
</protein>
<proteinExistence type="predicted"/>
<organism evidence="1 2">
    <name type="scientific">Caerostris darwini</name>
    <dbReference type="NCBI Taxonomy" id="1538125"/>
    <lineage>
        <taxon>Eukaryota</taxon>
        <taxon>Metazoa</taxon>
        <taxon>Ecdysozoa</taxon>
        <taxon>Arthropoda</taxon>
        <taxon>Chelicerata</taxon>
        <taxon>Arachnida</taxon>
        <taxon>Araneae</taxon>
        <taxon>Araneomorphae</taxon>
        <taxon>Entelegynae</taxon>
        <taxon>Araneoidea</taxon>
        <taxon>Araneidae</taxon>
        <taxon>Caerostris</taxon>
    </lineage>
</organism>
<keyword evidence="2" id="KW-1185">Reference proteome</keyword>
<name>A0AAV4MZ55_9ARAC</name>
<sequence length="124" mass="14295">MISAQFYVVEFSSKPNKYAEPKVYVEQKHDKCIGHNIPPFLYQKAEKRVSEKKSSINLPIKETITEPCLEHEAVVEFGKFSEFELKGFSASANLRYVSMKLLVSKNKRTLLITPQRILDSSKIR</sequence>
<dbReference type="AlphaFoldDB" id="A0AAV4MZ55"/>
<evidence type="ECO:0000313" key="1">
    <source>
        <dbReference type="EMBL" id="GIX77827.1"/>
    </source>
</evidence>
<gene>
    <name evidence="1" type="ORF">CDAR_85151</name>
</gene>
<dbReference type="Proteomes" id="UP001054837">
    <property type="component" value="Unassembled WGS sequence"/>
</dbReference>
<accession>A0AAV4MZ55</accession>
<comment type="caution">
    <text evidence="1">The sequence shown here is derived from an EMBL/GenBank/DDBJ whole genome shotgun (WGS) entry which is preliminary data.</text>
</comment>
<dbReference type="EMBL" id="BPLQ01001054">
    <property type="protein sequence ID" value="GIX77827.1"/>
    <property type="molecule type" value="Genomic_DNA"/>
</dbReference>
<evidence type="ECO:0000313" key="2">
    <source>
        <dbReference type="Proteomes" id="UP001054837"/>
    </source>
</evidence>